<dbReference type="RefSeq" id="WP_076960489.1">
    <property type="nucleotide sequence ID" value="NZ_MLCO01000415.1"/>
</dbReference>
<dbReference type="EMBL" id="MLCO01000415">
    <property type="protein sequence ID" value="ONG44612.1"/>
    <property type="molecule type" value="Genomic_DNA"/>
</dbReference>
<sequence>MATIIGTGVGNTLTGTALDDTIQGLGGNDTIDGGLGADILSGGSGDDVLVGGRGADTLHGGTGNDTFRYRALAEMHLDRIMDFALGDRVDVSALGLSFIGERAFTGAGMELRLAYLDGNTLLQVDVSGLGDVERQLTMAGIQRLTETANGSGILIAATPLTLVGTAAADTLTGGAGDDRLSGMAGADTLDGGAGNDVLKGGDGNDLLVGGAGGDTLLGGPGNDLYRYRANTEFDGDRLIDFSEGDRIDFSGLTSLTWIADEAFSRTPGEVRLAGKWLQLDLDGNGVADAQAWISGGGMLAETSPGSRVLQRANAVVLTGADTAETLSGGGGADRIDGAGGNDLVNGLAGDDMLHGGAGNDALNGGSGHDWLEGGLGDDTLTGGSGNDRLIGGSGNDVLVGGLGADILRGGTGKDIFRYASAAELDGDIIRDLEAGDLLSLSGMGRYSFIGNDSFTGAGMEIRFDGGLMTVDIDGDGLAEATAAIDTGGRLLEGQVAGSLTLIVAPDRVLNGTAAANILAGAAGQDTLSGLDGDDTLNGGAGNDMLRGGNGNDTLRGGSGSDMLEGGLGYDIFVIEPDRSLFNTDTIADFNSADTLDLTAFWNLAWLGDTLFSGARPEARQLRTSLGLRIEIDADGDGLAEQAVFLAGAGALREAAAGSRLLTLATPRNLTGDAGANVLVGDAADDVLIGLEGNDTLVGWGGNDRLEGGPGGDTLRGETGDDILIGGADNDTLIAGLGRDLLTGGSGADIVRYRSIAEIGLLEDRITDLAPEDRIDLSPIDDLRFTDGGFTGVAGQVIVLDSWQGRDLGWTFLAIDADGDGQADAVLSLDGDFALEEATAGTEVLRRVADLVLDGGAGNDGLTGRAGRDTLSGLDGNDMLNGNAGDDLLRGGEGNDTLLGGLGNDVLQGDDGNDTLQGGEGSDTLRGGAGNDTLIGGLGADLLSGGAGNDIVRYLSAAELAGDTIADFAAGDLLDVAALGARFLGDGAFAADGTAQLRIWQLGVTWLAVDSDGDGRADATLSLGTIVPLEETFTGSGLYRRVADLVLAGTAGADTLQGKAGNDILGGAGGDDILLGAGGNDILDGGAGSDTLNGGPGSDTMTGGLGNDSFLWTRDELQGAFTDTITDMGVGDSIDLSALGGRFIGANAFSAAGEAEVRQNGASLLIDWNGDGFTDGAIQMTGLAGLLEETAPGLFQLPAALNLVGTAGADVLTGRGNADTISGLAGPDILAGGGGDDLLLGGAGNDTLLGGEGHDRLVGGPGTDTMTGGSGNDRFIFSDGDVGLGSVRDVIADFNAAAYADQLDLSGIDADLTTPGDQAFILSPTGSITGPGQLVFGNGILYGNVDADLAPDFEIALNGVTSLASYNFWAL</sequence>
<proteinExistence type="predicted"/>
<evidence type="ECO:0000256" key="2">
    <source>
        <dbReference type="ARBA" id="ARBA00004613"/>
    </source>
</evidence>
<evidence type="ECO:0000256" key="1">
    <source>
        <dbReference type="ARBA" id="ARBA00004370"/>
    </source>
</evidence>
<reference evidence="9 10" key="1">
    <citation type="submission" date="2016-10" db="EMBL/GenBank/DDBJ databases">
        <title>Draft Genome sequence of Roseomonas sp. strain M3.</title>
        <authorList>
            <person name="Subhash Y."/>
            <person name="Lee S."/>
        </authorList>
    </citation>
    <scope>NUCLEOTIDE SEQUENCE [LARGE SCALE GENOMIC DNA]</scope>
    <source>
        <strain evidence="9 10">M3</strain>
    </source>
</reference>
<evidence type="ECO:0000313" key="9">
    <source>
        <dbReference type="EMBL" id="ONG44612.1"/>
    </source>
</evidence>
<feature type="region of interest" description="Disordered" evidence="8">
    <location>
        <begin position="908"/>
        <end position="927"/>
    </location>
</feature>
<protein>
    <recommendedName>
        <fullName evidence="11">Calcium-binding protein</fullName>
    </recommendedName>
</protein>
<dbReference type="PANTHER" id="PTHR38340:SF1">
    <property type="entry name" value="S-LAYER PROTEIN"/>
    <property type="match status" value="1"/>
</dbReference>
<evidence type="ECO:0000256" key="3">
    <source>
        <dbReference type="ARBA" id="ARBA00022525"/>
    </source>
</evidence>
<keyword evidence="3" id="KW-0964">Secreted</keyword>
<dbReference type="PROSITE" id="PS00330">
    <property type="entry name" value="HEMOLYSIN_CALCIUM"/>
    <property type="match status" value="22"/>
</dbReference>
<organism evidence="9 10">
    <name type="scientific">Teichococcus deserti</name>
    <dbReference type="NCBI Taxonomy" id="1817963"/>
    <lineage>
        <taxon>Bacteria</taxon>
        <taxon>Pseudomonadati</taxon>
        <taxon>Pseudomonadota</taxon>
        <taxon>Alphaproteobacteria</taxon>
        <taxon>Acetobacterales</taxon>
        <taxon>Roseomonadaceae</taxon>
        <taxon>Roseomonas</taxon>
    </lineage>
</organism>
<comment type="subcellular location">
    <subcellularLocation>
        <location evidence="1">Membrane</location>
    </subcellularLocation>
    <subcellularLocation>
        <location evidence="2">Secreted</location>
    </subcellularLocation>
</comment>
<dbReference type="GO" id="GO:0005509">
    <property type="term" value="F:calcium ion binding"/>
    <property type="evidence" value="ECO:0007669"/>
    <property type="project" value="InterPro"/>
</dbReference>
<evidence type="ECO:0008006" key="11">
    <source>
        <dbReference type="Google" id="ProtNLM"/>
    </source>
</evidence>
<keyword evidence="4" id="KW-0800">Toxin</keyword>
<evidence type="ECO:0000256" key="8">
    <source>
        <dbReference type="SAM" id="MobiDB-lite"/>
    </source>
</evidence>
<keyword evidence="5" id="KW-0677">Repeat</keyword>
<dbReference type="InterPro" id="IPR003995">
    <property type="entry name" value="RTX_toxin_determinant-A"/>
</dbReference>
<keyword evidence="7" id="KW-0472">Membrane</keyword>
<evidence type="ECO:0000313" key="10">
    <source>
        <dbReference type="Proteomes" id="UP000188879"/>
    </source>
</evidence>
<dbReference type="Pfam" id="PF00353">
    <property type="entry name" value="HemolysinCabind"/>
    <property type="match status" value="13"/>
</dbReference>
<dbReference type="PANTHER" id="PTHR38340">
    <property type="entry name" value="S-LAYER PROTEIN"/>
    <property type="match status" value="1"/>
</dbReference>
<comment type="caution">
    <text evidence="9">The sequence shown here is derived from an EMBL/GenBank/DDBJ whole genome shotgun (WGS) entry which is preliminary data.</text>
</comment>
<dbReference type="PRINTS" id="PR01488">
    <property type="entry name" value="RTXTOXINA"/>
</dbReference>
<evidence type="ECO:0000256" key="4">
    <source>
        <dbReference type="ARBA" id="ARBA00022656"/>
    </source>
</evidence>
<evidence type="ECO:0000256" key="6">
    <source>
        <dbReference type="ARBA" id="ARBA00023026"/>
    </source>
</evidence>
<keyword evidence="6" id="KW-0843">Virulence</keyword>
<dbReference type="GO" id="GO:0005576">
    <property type="term" value="C:extracellular region"/>
    <property type="evidence" value="ECO:0007669"/>
    <property type="project" value="UniProtKB-SubCell"/>
</dbReference>
<dbReference type="Gene3D" id="2.150.10.10">
    <property type="entry name" value="Serralysin-like metalloprotease, C-terminal"/>
    <property type="match status" value="11"/>
</dbReference>
<accession>A0A1V2GUP3</accession>
<dbReference type="InterPro" id="IPR018511">
    <property type="entry name" value="Hemolysin-typ_Ca-bd_CS"/>
</dbReference>
<dbReference type="Proteomes" id="UP000188879">
    <property type="component" value="Unassembled WGS sequence"/>
</dbReference>
<evidence type="ECO:0000256" key="7">
    <source>
        <dbReference type="ARBA" id="ARBA00023136"/>
    </source>
</evidence>
<dbReference type="InterPro" id="IPR011049">
    <property type="entry name" value="Serralysin-like_metalloprot_C"/>
</dbReference>
<dbReference type="InterPro" id="IPR001343">
    <property type="entry name" value="Hemolysn_Ca-bd"/>
</dbReference>
<dbReference type="SUPFAM" id="SSF51120">
    <property type="entry name" value="beta-Roll"/>
    <property type="match status" value="8"/>
</dbReference>
<evidence type="ECO:0000256" key="5">
    <source>
        <dbReference type="ARBA" id="ARBA00022737"/>
    </source>
</evidence>
<name>A0A1V2GUP3_9PROT</name>
<keyword evidence="10" id="KW-1185">Reference proteome</keyword>
<dbReference type="GO" id="GO:0090729">
    <property type="term" value="F:toxin activity"/>
    <property type="evidence" value="ECO:0007669"/>
    <property type="project" value="UniProtKB-KW"/>
</dbReference>
<dbReference type="InterPro" id="IPR050557">
    <property type="entry name" value="RTX_toxin/Mannuronan_C5-epim"/>
</dbReference>
<gene>
    <name evidence="9" type="ORF">BKE38_27935</name>
</gene>
<dbReference type="PRINTS" id="PR00313">
    <property type="entry name" value="CABNDNGRPT"/>
</dbReference>
<dbReference type="GO" id="GO:0016020">
    <property type="term" value="C:membrane"/>
    <property type="evidence" value="ECO:0007669"/>
    <property type="project" value="UniProtKB-SubCell"/>
</dbReference>
<dbReference type="OrthoDB" id="7272315at2"/>